<dbReference type="SMART" id="SM00387">
    <property type="entry name" value="HATPase_c"/>
    <property type="match status" value="1"/>
</dbReference>
<evidence type="ECO:0000256" key="6">
    <source>
        <dbReference type="ARBA" id="ARBA00023012"/>
    </source>
</evidence>
<dbReference type="PROSITE" id="PS50109">
    <property type="entry name" value="HIS_KIN"/>
    <property type="match status" value="1"/>
</dbReference>
<evidence type="ECO:0000256" key="7">
    <source>
        <dbReference type="SAM" id="Phobius"/>
    </source>
</evidence>
<evidence type="ECO:0000256" key="2">
    <source>
        <dbReference type="ARBA" id="ARBA00012438"/>
    </source>
</evidence>
<dbReference type="Gene3D" id="3.30.565.10">
    <property type="entry name" value="Histidine kinase-like ATPase, C-terminal domain"/>
    <property type="match status" value="1"/>
</dbReference>
<dbReference type="SUPFAM" id="SSF47384">
    <property type="entry name" value="Homodimeric domain of signal transducing histidine kinase"/>
    <property type="match status" value="1"/>
</dbReference>
<dbReference type="SMART" id="SM00388">
    <property type="entry name" value="HisKA"/>
    <property type="match status" value="1"/>
</dbReference>
<feature type="transmembrane region" description="Helical" evidence="7">
    <location>
        <begin position="91"/>
        <end position="109"/>
    </location>
</feature>
<evidence type="ECO:0000313" key="10">
    <source>
        <dbReference type="Proteomes" id="UP001336835"/>
    </source>
</evidence>
<dbReference type="InterPro" id="IPR005467">
    <property type="entry name" value="His_kinase_dom"/>
</dbReference>
<dbReference type="PANTHER" id="PTHR43711">
    <property type="entry name" value="TWO-COMPONENT HISTIDINE KINASE"/>
    <property type="match status" value="1"/>
</dbReference>
<gene>
    <name evidence="9" type="ORF">VRU48_01270</name>
</gene>
<comment type="catalytic activity">
    <reaction evidence="1">
        <text>ATP + protein L-histidine = ADP + protein N-phospho-L-histidine.</text>
        <dbReference type="EC" id="2.7.13.3"/>
    </reaction>
</comment>
<name>A0ABU7I2T0_9SPHI</name>
<evidence type="ECO:0000256" key="5">
    <source>
        <dbReference type="ARBA" id="ARBA00022777"/>
    </source>
</evidence>
<evidence type="ECO:0000256" key="4">
    <source>
        <dbReference type="ARBA" id="ARBA00022679"/>
    </source>
</evidence>
<feature type="transmembrane region" description="Helical" evidence="7">
    <location>
        <begin position="114"/>
        <end position="134"/>
    </location>
</feature>
<dbReference type="InterPro" id="IPR004358">
    <property type="entry name" value="Sig_transdc_His_kin-like_C"/>
</dbReference>
<accession>A0ABU7I2T0</accession>
<dbReference type="InterPro" id="IPR050736">
    <property type="entry name" value="Sensor_HK_Regulatory"/>
</dbReference>
<keyword evidence="7" id="KW-1133">Transmembrane helix</keyword>
<keyword evidence="7" id="KW-0812">Transmembrane</keyword>
<dbReference type="CDD" id="cd00075">
    <property type="entry name" value="HATPase"/>
    <property type="match status" value="1"/>
</dbReference>
<dbReference type="InterPro" id="IPR003661">
    <property type="entry name" value="HisK_dim/P_dom"/>
</dbReference>
<dbReference type="CDD" id="cd00082">
    <property type="entry name" value="HisKA"/>
    <property type="match status" value="1"/>
</dbReference>
<dbReference type="InterPro" id="IPR003594">
    <property type="entry name" value="HATPase_dom"/>
</dbReference>
<dbReference type="EMBL" id="JAZDQT010000001">
    <property type="protein sequence ID" value="MEE1943717.1"/>
    <property type="molecule type" value="Genomic_DNA"/>
</dbReference>
<proteinExistence type="predicted"/>
<dbReference type="InterPro" id="IPR036097">
    <property type="entry name" value="HisK_dim/P_sf"/>
</dbReference>
<reference evidence="9 10" key="1">
    <citation type="submission" date="2024-01" db="EMBL/GenBank/DDBJ databases">
        <title>Pedobacter sp. nov., isolated from fresh soil.</title>
        <authorList>
            <person name="Le N.T.T."/>
        </authorList>
    </citation>
    <scope>NUCLEOTIDE SEQUENCE [LARGE SCALE GENOMIC DNA]</scope>
    <source>
        <strain evidence="9 10">KR3-3</strain>
    </source>
</reference>
<dbReference type="Pfam" id="PF02518">
    <property type="entry name" value="HATPase_c"/>
    <property type="match status" value="1"/>
</dbReference>
<dbReference type="Gene3D" id="1.10.287.130">
    <property type="match status" value="1"/>
</dbReference>
<keyword evidence="4" id="KW-0808">Transferase</keyword>
<dbReference type="EC" id="2.7.13.3" evidence="2"/>
<feature type="domain" description="Histidine kinase" evidence="8">
    <location>
        <begin position="194"/>
        <end position="401"/>
    </location>
</feature>
<dbReference type="PRINTS" id="PR00344">
    <property type="entry name" value="BCTRLSENSOR"/>
</dbReference>
<keyword evidence="3" id="KW-0597">Phosphoprotein</keyword>
<dbReference type="Proteomes" id="UP001336835">
    <property type="component" value="Unassembled WGS sequence"/>
</dbReference>
<evidence type="ECO:0000259" key="8">
    <source>
        <dbReference type="PROSITE" id="PS50109"/>
    </source>
</evidence>
<dbReference type="InterPro" id="IPR036890">
    <property type="entry name" value="HATPase_C_sf"/>
</dbReference>
<protein>
    <recommendedName>
        <fullName evidence="2">histidine kinase</fullName>
        <ecNumber evidence="2">2.7.13.3</ecNumber>
    </recommendedName>
</protein>
<evidence type="ECO:0000256" key="3">
    <source>
        <dbReference type="ARBA" id="ARBA00022553"/>
    </source>
</evidence>
<evidence type="ECO:0000256" key="1">
    <source>
        <dbReference type="ARBA" id="ARBA00000085"/>
    </source>
</evidence>
<keyword evidence="5 9" id="KW-0418">Kinase</keyword>
<feature type="transmembrane region" description="Helical" evidence="7">
    <location>
        <begin position="140"/>
        <end position="161"/>
    </location>
</feature>
<comment type="caution">
    <text evidence="9">The sequence shown here is derived from an EMBL/GenBank/DDBJ whole genome shotgun (WGS) entry which is preliminary data.</text>
</comment>
<keyword evidence="7" id="KW-0472">Membrane</keyword>
<dbReference type="Pfam" id="PF00512">
    <property type="entry name" value="HisKA"/>
    <property type="match status" value="1"/>
</dbReference>
<organism evidence="9 10">
    <name type="scientific">Pedobacter albus</name>
    <dbReference type="NCBI Taxonomy" id="3113905"/>
    <lineage>
        <taxon>Bacteria</taxon>
        <taxon>Pseudomonadati</taxon>
        <taxon>Bacteroidota</taxon>
        <taxon>Sphingobacteriia</taxon>
        <taxon>Sphingobacteriales</taxon>
        <taxon>Sphingobacteriaceae</taxon>
        <taxon>Pedobacter</taxon>
    </lineage>
</organism>
<keyword evidence="10" id="KW-1185">Reference proteome</keyword>
<feature type="transmembrane region" description="Helical" evidence="7">
    <location>
        <begin position="35"/>
        <end position="52"/>
    </location>
</feature>
<dbReference type="SUPFAM" id="SSF55874">
    <property type="entry name" value="ATPase domain of HSP90 chaperone/DNA topoisomerase II/histidine kinase"/>
    <property type="match status" value="1"/>
</dbReference>
<feature type="transmembrane region" description="Helical" evidence="7">
    <location>
        <begin position="64"/>
        <end position="85"/>
    </location>
</feature>
<dbReference type="RefSeq" id="WP_330106121.1">
    <property type="nucleotide sequence ID" value="NZ_JAZDQT010000001.1"/>
</dbReference>
<dbReference type="GO" id="GO:0016301">
    <property type="term" value="F:kinase activity"/>
    <property type="evidence" value="ECO:0007669"/>
    <property type="project" value="UniProtKB-KW"/>
</dbReference>
<sequence length="401" mass="45524">MIIFVIAFCSRLASLVFYTDVIKIQNYAEHSLANWIQLSGAFIFYLLSTIALQSTKWTILQRRLLTICFIIFVLLISFGVSYTVSLHNTKNTLTMFLIGIVSVSLFFAIEYREILGIAIFMVIVFILSMVLPKIAFQEKIMNVIAAFILGFILMGSSRYSYYFKSMHFVRLKQLEEKNEEIQHLNTQKGEILAFVAHDLRNPLNNIETLSKLLLAEDKQHSEARMISAAAHQAKEIINDLIEAVKLDQPVMQTERIAVAPFLQSILEKWSSNQQRTFNLIGADQNAFAYINRSKMERVIDNLISNGLKFSDPEQPLDIELSVHEQNVCIAIMDYGIGIPKKLQQHVFDQFSKAGRTGLKGEKSVGLGLHISKRIIVQHKGTLLMKSEENKGTTFTILLPLA</sequence>
<dbReference type="PANTHER" id="PTHR43711:SF26">
    <property type="entry name" value="SENSOR HISTIDINE KINASE RCSC"/>
    <property type="match status" value="1"/>
</dbReference>
<keyword evidence="6" id="KW-0902">Two-component regulatory system</keyword>
<evidence type="ECO:0000313" key="9">
    <source>
        <dbReference type="EMBL" id="MEE1943717.1"/>
    </source>
</evidence>